<feature type="compositionally biased region" description="Polar residues" evidence="1">
    <location>
        <begin position="1093"/>
        <end position="1102"/>
    </location>
</feature>
<feature type="compositionally biased region" description="Polar residues" evidence="1">
    <location>
        <begin position="1112"/>
        <end position="1124"/>
    </location>
</feature>
<evidence type="ECO:0000259" key="2">
    <source>
        <dbReference type="Pfam" id="PF20499"/>
    </source>
</evidence>
<dbReference type="Pfam" id="PF20499">
    <property type="entry name" value="DUF6729"/>
    <property type="match status" value="1"/>
</dbReference>
<sequence>MSVCSMKCGLLSEHGEHTMKHKPRPPVVRVVPTKRGQVLVGFGLYSQMTMASLFNSSKLEHSSYVKHIVNPPVMHPGGKLDKLQRYIRKKQEEKADDETLVQLVTEIEQRTTVSHGQSNQSQVKPPSSTVVAVTAEKKSSDSAQASLGIPPEHIALPKPWQTSTLPTVQQVWLSKVLYRVNPRTAKAELRSNLEMWYYPPPPMQVHSNPPASPETYFMQPFFLWAPQRMWAVDLRCNLDCQAKQSEKNVKVYLTQAGLYRTVRRVLNVDGWYFMGTEYLECKFCKRKFAGWSQLVLDQLDMGCRSYFPALLTYRYSCDLRVVKLLRERTLGNSSTKLRNQILEQHSEQHMQKSMQFMQAREPFHIQAQRGLLNMQAPEKKIPEMPPVPTASWFLAVYVRDVMTRLDELKAKITSTFGSILKLDSTKKVTKKLGGKAAGTASWVTNVGNEFGQVLMSVLTDSEGDGLCDMSEGLMRRYREANVAAPKVLYVDRDCCSARLKSNFHQWGNIEIRLDIWHFLCRFASGCISESHALYSTFMARLSACIFEWDAEDVQKLRTAKASELHAKGVWRLQNEDVDLHITKKELAMHCKRRTRGVEETARLIKDLVDTFSSEKGSDTMGIPLFDSGTMGQIWKEQQRHIACIQDPMGVQLYTKTGSRKKGGLELPVYRCARGSTSLESFHNHIDRFIPGSTANDVHFQAYLLEGIVRWNEDRASAAVQGGGSKSRTYSSALRHEVNRLNRMVYGTDFDDCYRDPGRYTGENIGVQYLYNQTGKQWDSVVNLDPDEPDDFTDNPTEDRLDDEGFEDLFDENDPTVMTLLPEESNQHCVSLDSDPGSQHKTIQQTIPADPKDQSQGPDENLPSLLPESSHSDDAGDSTPSPQAPSTSTATSTHTETIGPRGILGWKQMQDLANALFALRDTAALTELAVNEIIRLWEELPPAFQQSRVLYPPRYKDDSAHTGRFMQKKPHTQTITQGTKPASPLVEALCVKLETAYHSPEKHQGKSISRWKIILDKYHHIRNLVTLHDRLMEKTNLQLYELNQTTLHKWWNDRQKKLEEKVLIQALPTPAIGESEEPLPPAKSLLPKLPECQTPHNFNTVPNLRSERRTQREATSTVSTPQPAYNSPLRIAVPRTTSYYQRKRAAEDTGATPGDGKRKYVHKGTFNVCKHCHMPKTVDFGHSRHIGEHGLDTFCPSVEGRQYAGKEAWLEARKKENPPKKSKK</sequence>
<dbReference type="PANTHER" id="PTHR24401">
    <property type="entry name" value="SI:CH211-243P7.3-RELATED"/>
    <property type="match status" value="1"/>
</dbReference>
<proteinExistence type="predicted"/>
<evidence type="ECO:0000256" key="1">
    <source>
        <dbReference type="SAM" id="MobiDB-lite"/>
    </source>
</evidence>
<dbReference type="EMBL" id="MU825407">
    <property type="protein sequence ID" value="KAJ7391244.1"/>
    <property type="molecule type" value="Genomic_DNA"/>
</dbReference>
<dbReference type="PANTHER" id="PTHR24401:SF29">
    <property type="entry name" value="SI:CH211-243P7.3-RELATED"/>
    <property type="match status" value="1"/>
</dbReference>
<feature type="region of interest" description="Disordered" evidence="1">
    <location>
        <begin position="111"/>
        <end position="145"/>
    </location>
</feature>
<accession>A0A9X0DAT6</accession>
<feature type="compositionally biased region" description="Polar residues" evidence="1">
    <location>
        <begin position="835"/>
        <end position="846"/>
    </location>
</feature>
<feature type="region of interest" description="Disordered" evidence="1">
    <location>
        <begin position="1088"/>
        <end position="1126"/>
    </location>
</feature>
<feature type="compositionally biased region" description="Polar residues" evidence="1">
    <location>
        <begin position="111"/>
        <end position="131"/>
    </location>
</feature>
<feature type="region of interest" description="Disordered" evidence="1">
    <location>
        <begin position="827"/>
        <end position="898"/>
    </location>
</feature>
<keyword evidence="4" id="KW-1185">Reference proteome</keyword>
<protein>
    <recommendedName>
        <fullName evidence="2">DUF6729 domain-containing protein</fullName>
    </recommendedName>
</protein>
<dbReference type="Proteomes" id="UP001163046">
    <property type="component" value="Unassembled WGS sequence"/>
</dbReference>
<gene>
    <name evidence="3" type="ORF">OS493_019375</name>
</gene>
<organism evidence="3 4">
    <name type="scientific">Desmophyllum pertusum</name>
    <dbReference type="NCBI Taxonomy" id="174260"/>
    <lineage>
        <taxon>Eukaryota</taxon>
        <taxon>Metazoa</taxon>
        <taxon>Cnidaria</taxon>
        <taxon>Anthozoa</taxon>
        <taxon>Hexacorallia</taxon>
        <taxon>Scleractinia</taxon>
        <taxon>Caryophylliina</taxon>
        <taxon>Caryophylliidae</taxon>
        <taxon>Desmophyllum</taxon>
    </lineage>
</organism>
<feature type="region of interest" description="Disordered" evidence="1">
    <location>
        <begin position="783"/>
        <end position="809"/>
    </location>
</feature>
<name>A0A9X0DAT6_9CNID</name>
<dbReference type="AlphaFoldDB" id="A0A9X0DAT6"/>
<evidence type="ECO:0000313" key="4">
    <source>
        <dbReference type="Proteomes" id="UP001163046"/>
    </source>
</evidence>
<evidence type="ECO:0000313" key="3">
    <source>
        <dbReference type="EMBL" id="KAJ7391244.1"/>
    </source>
</evidence>
<dbReference type="InterPro" id="IPR046616">
    <property type="entry name" value="DUF6729"/>
</dbReference>
<comment type="caution">
    <text evidence="3">The sequence shown here is derived from an EMBL/GenBank/DDBJ whole genome shotgun (WGS) entry which is preliminary data.</text>
</comment>
<feature type="compositionally biased region" description="Low complexity" evidence="1">
    <location>
        <begin position="877"/>
        <end position="892"/>
    </location>
</feature>
<feature type="compositionally biased region" description="Acidic residues" evidence="1">
    <location>
        <begin position="799"/>
        <end position="809"/>
    </location>
</feature>
<reference evidence="3" key="1">
    <citation type="submission" date="2023-01" db="EMBL/GenBank/DDBJ databases">
        <title>Genome assembly of the deep-sea coral Lophelia pertusa.</title>
        <authorList>
            <person name="Herrera S."/>
            <person name="Cordes E."/>
        </authorList>
    </citation>
    <scope>NUCLEOTIDE SEQUENCE</scope>
    <source>
        <strain evidence="3">USNM1676648</strain>
        <tissue evidence="3">Polyp</tissue>
    </source>
</reference>
<dbReference type="OrthoDB" id="5978980at2759"/>
<feature type="domain" description="DUF6729" evidence="2">
    <location>
        <begin position="163"/>
        <end position="402"/>
    </location>
</feature>